<keyword evidence="2" id="KW-1185">Reference proteome</keyword>
<evidence type="ECO:0000313" key="2">
    <source>
        <dbReference type="Proteomes" id="UP000075321"/>
    </source>
</evidence>
<accession>A0A151AHP8</accession>
<dbReference type="PATRIC" id="fig|1008153.3.peg.993"/>
<dbReference type="RefSeq" id="WP_066380193.1">
    <property type="nucleotide sequence ID" value="NZ_LTAZ01000003.1"/>
</dbReference>
<gene>
    <name evidence="1" type="ORF">HAPAU_09850</name>
</gene>
<reference evidence="1 2" key="1">
    <citation type="submission" date="2016-02" db="EMBL/GenBank/DDBJ databases">
        <title>Genome sequence of Halalkalicoccus paucihalophilus DSM 24557.</title>
        <authorList>
            <person name="Poehlein A."/>
            <person name="Daniel R."/>
        </authorList>
    </citation>
    <scope>NUCLEOTIDE SEQUENCE [LARGE SCALE GENOMIC DNA]</scope>
    <source>
        <strain evidence="1 2">DSM 24557</strain>
    </source>
</reference>
<dbReference type="AlphaFoldDB" id="A0A151AHP8"/>
<dbReference type="EMBL" id="LTAZ01000003">
    <property type="protein sequence ID" value="KYH27095.1"/>
    <property type="molecule type" value="Genomic_DNA"/>
</dbReference>
<organism evidence="1 2">
    <name type="scientific">Halalkalicoccus paucihalophilus</name>
    <dbReference type="NCBI Taxonomy" id="1008153"/>
    <lineage>
        <taxon>Archaea</taxon>
        <taxon>Methanobacteriati</taxon>
        <taxon>Methanobacteriota</taxon>
        <taxon>Stenosarchaea group</taxon>
        <taxon>Halobacteria</taxon>
        <taxon>Halobacteriales</taxon>
        <taxon>Halococcaceae</taxon>
        <taxon>Halalkalicoccus</taxon>
    </lineage>
</organism>
<dbReference type="Proteomes" id="UP000075321">
    <property type="component" value="Unassembled WGS sequence"/>
</dbReference>
<protein>
    <recommendedName>
        <fullName evidence="3">Small CPxCG-related zinc finger protein</fullName>
    </recommendedName>
</protein>
<evidence type="ECO:0000313" key="1">
    <source>
        <dbReference type="EMBL" id="KYH27095.1"/>
    </source>
</evidence>
<sequence length="66" mass="7116">MADVSCDGCGEEVADTLSRTVSLSVDGSGVDSQTLCPGCFADWIDRYEREMRPEPAPTVEGIDFVE</sequence>
<dbReference type="Pfam" id="PF24453">
    <property type="entry name" value="DUF7569"/>
    <property type="match status" value="1"/>
</dbReference>
<name>A0A151AHP8_9EURY</name>
<dbReference type="OrthoDB" id="252013at2157"/>
<evidence type="ECO:0008006" key="3">
    <source>
        <dbReference type="Google" id="ProtNLM"/>
    </source>
</evidence>
<proteinExistence type="predicted"/>
<dbReference type="InterPro" id="IPR055991">
    <property type="entry name" value="DUF7569"/>
</dbReference>
<comment type="caution">
    <text evidence="1">The sequence shown here is derived from an EMBL/GenBank/DDBJ whole genome shotgun (WGS) entry which is preliminary data.</text>
</comment>